<dbReference type="AlphaFoldDB" id="A0A9W7G9M4"/>
<dbReference type="EMBL" id="BRYA01000092">
    <property type="protein sequence ID" value="GMI38847.1"/>
    <property type="molecule type" value="Genomic_DNA"/>
</dbReference>
<dbReference type="SMART" id="SM00054">
    <property type="entry name" value="EFh"/>
    <property type="match status" value="2"/>
</dbReference>
<feature type="compositionally biased region" description="Polar residues" evidence="3">
    <location>
        <begin position="149"/>
        <end position="180"/>
    </location>
</feature>
<feature type="region of interest" description="Disordered" evidence="3">
    <location>
        <begin position="193"/>
        <end position="293"/>
    </location>
</feature>
<dbReference type="FunFam" id="1.10.238.10:FF:000003">
    <property type="entry name" value="Calmodulin A"/>
    <property type="match status" value="1"/>
</dbReference>
<evidence type="ECO:0000256" key="2">
    <source>
        <dbReference type="ARBA" id="ARBA00022837"/>
    </source>
</evidence>
<feature type="region of interest" description="Disordered" evidence="3">
    <location>
        <begin position="327"/>
        <end position="360"/>
    </location>
</feature>
<accession>A0A9W7G9M4</accession>
<dbReference type="CDD" id="cd00051">
    <property type="entry name" value="EFh"/>
    <property type="match status" value="1"/>
</dbReference>
<dbReference type="PANTHER" id="PTHR23049">
    <property type="entry name" value="MYOSIN REGULATORY LIGHT CHAIN 2"/>
    <property type="match status" value="1"/>
</dbReference>
<evidence type="ECO:0000259" key="4">
    <source>
        <dbReference type="PROSITE" id="PS50222"/>
    </source>
</evidence>
<dbReference type="Pfam" id="PF13499">
    <property type="entry name" value="EF-hand_7"/>
    <property type="match status" value="1"/>
</dbReference>
<feature type="compositionally biased region" description="Basic and acidic residues" evidence="3">
    <location>
        <begin position="265"/>
        <end position="293"/>
    </location>
</feature>
<feature type="compositionally biased region" description="Basic and acidic residues" evidence="3">
    <location>
        <begin position="220"/>
        <end position="258"/>
    </location>
</feature>
<evidence type="ECO:0000313" key="6">
    <source>
        <dbReference type="Proteomes" id="UP001165065"/>
    </source>
</evidence>
<gene>
    <name evidence="5" type="ORF">TrCOL_g10234</name>
</gene>
<keyword evidence="6" id="KW-1185">Reference proteome</keyword>
<protein>
    <recommendedName>
        <fullName evidence="4">EF-hand domain-containing protein</fullName>
    </recommendedName>
</protein>
<dbReference type="Proteomes" id="UP001165065">
    <property type="component" value="Unassembled WGS sequence"/>
</dbReference>
<feature type="region of interest" description="Disordered" evidence="3">
    <location>
        <begin position="1"/>
        <end position="180"/>
    </location>
</feature>
<dbReference type="GO" id="GO:0005509">
    <property type="term" value="F:calcium ion binding"/>
    <property type="evidence" value="ECO:0007669"/>
    <property type="project" value="InterPro"/>
</dbReference>
<proteinExistence type="predicted"/>
<dbReference type="Gene3D" id="1.10.238.10">
    <property type="entry name" value="EF-hand"/>
    <property type="match status" value="1"/>
</dbReference>
<dbReference type="PROSITE" id="PS00018">
    <property type="entry name" value="EF_HAND_1"/>
    <property type="match status" value="2"/>
</dbReference>
<feature type="compositionally biased region" description="Polar residues" evidence="3">
    <location>
        <begin position="193"/>
        <end position="202"/>
    </location>
</feature>
<dbReference type="InterPro" id="IPR002048">
    <property type="entry name" value="EF_hand_dom"/>
</dbReference>
<evidence type="ECO:0000256" key="3">
    <source>
        <dbReference type="SAM" id="MobiDB-lite"/>
    </source>
</evidence>
<dbReference type="InterPro" id="IPR018247">
    <property type="entry name" value="EF_Hand_1_Ca_BS"/>
</dbReference>
<dbReference type="InterPro" id="IPR050403">
    <property type="entry name" value="Myosin_RLC"/>
</dbReference>
<feature type="region of interest" description="Disordered" evidence="3">
    <location>
        <begin position="300"/>
        <end position="319"/>
    </location>
</feature>
<dbReference type="OrthoDB" id="26525at2759"/>
<organism evidence="5 6">
    <name type="scientific">Triparma columacea</name>
    <dbReference type="NCBI Taxonomy" id="722753"/>
    <lineage>
        <taxon>Eukaryota</taxon>
        <taxon>Sar</taxon>
        <taxon>Stramenopiles</taxon>
        <taxon>Ochrophyta</taxon>
        <taxon>Bolidophyceae</taxon>
        <taxon>Parmales</taxon>
        <taxon>Triparmaceae</taxon>
        <taxon>Triparma</taxon>
    </lineage>
</organism>
<dbReference type="PROSITE" id="PS50222">
    <property type="entry name" value="EF_HAND_2"/>
    <property type="match status" value="2"/>
</dbReference>
<reference evidence="6" key="1">
    <citation type="journal article" date="2023" name="Commun. Biol.">
        <title>Genome analysis of Parmales, the sister group of diatoms, reveals the evolutionary specialization of diatoms from phago-mixotrophs to photoautotrophs.</title>
        <authorList>
            <person name="Ban H."/>
            <person name="Sato S."/>
            <person name="Yoshikawa S."/>
            <person name="Yamada K."/>
            <person name="Nakamura Y."/>
            <person name="Ichinomiya M."/>
            <person name="Sato N."/>
            <person name="Blanc-Mathieu R."/>
            <person name="Endo H."/>
            <person name="Kuwata A."/>
            <person name="Ogata H."/>
        </authorList>
    </citation>
    <scope>NUCLEOTIDE SEQUENCE [LARGE SCALE GENOMIC DNA]</scope>
</reference>
<feature type="domain" description="EF-hand" evidence="4">
    <location>
        <begin position="456"/>
        <end position="491"/>
    </location>
</feature>
<name>A0A9W7G9M4_9STRA</name>
<sequence length="639" mass="70692">MAPPSPRGPNLSISHTPMQPPRVTTPKEKISPKAKPGLYLNTYTAPQGVKERTGSFSPKHGGEAASIGSFASSRSPLPSPRGGVGGGSSSHGGNSYEGHRSRNQQHHGFGVSSPQSPKHPKPMKSQPRSTQRKRLTPSPGQTAMMMMNKISSHSPKGTSSVVGVRPSSASRAINAPPTTSTDVINSYIASSLSNAGSPTTMGATWAKNSEDSQLKSQMTKYRELSQIERDIARREAKEEEKANEKRYMNNKGGGKDGGRGGGIGGKDKDKEGGGNGEEKKNNDDKNNKKPSGDSKLYEFWWEEDQKEQQNQMPTKVVDDFHLRRKGGKLVVEGEEEEDEGGVSTRVNEDDENPTGGEEMSRDNMWLTTSELLLNHTKEMQAQREEMIPDLPEKKEEMLKLNTLQWLTVRGKGAKMGERMEQEKMLRDWFEALDADGSGDISVDELEEPLISIGLVSSKEDLEEMIRKYDSSGDGEIDFQEFVKMVMTREEGGKPNAMLKLFEDFSNGLLGNRLLPFSTLIHMYSRKQLFNAIMASNAEEKAEGMQVLKARIKRTEALEYDLAQEKKEEEEKMLHKRASMKVQLKMQSTADLEADVDKTLGMSSRFTKEEIRLRRQSMRRSSIARRASIVDSMSGAAGGG</sequence>
<feature type="domain" description="EF-hand" evidence="4">
    <location>
        <begin position="420"/>
        <end position="455"/>
    </location>
</feature>
<keyword evidence="1" id="KW-0677">Repeat</keyword>
<dbReference type="InterPro" id="IPR011992">
    <property type="entry name" value="EF-hand-dom_pair"/>
</dbReference>
<evidence type="ECO:0000313" key="5">
    <source>
        <dbReference type="EMBL" id="GMI38847.1"/>
    </source>
</evidence>
<keyword evidence="2" id="KW-0106">Calcium</keyword>
<dbReference type="SUPFAM" id="SSF47473">
    <property type="entry name" value="EF-hand"/>
    <property type="match status" value="1"/>
</dbReference>
<evidence type="ECO:0000256" key="1">
    <source>
        <dbReference type="ARBA" id="ARBA00022737"/>
    </source>
</evidence>
<comment type="caution">
    <text evidence="5">The sequence shown here is derived from an EMBL/GenBank/DDBJ whole genome shotgun (WGS) entry which is preliminary data.</text>
</comment>